<dbReference type="OMA" id="FEIAPQI"/>
<comment type="caution">
    <text evidence="3">The sequence shown here is derived from an EMBL/GenBank/DDBJ whole genome shotgun (WGS) entry which is preliminary data.</text>
</comment>
<proteinExistence type="predicted"/>
<gene>
    <name evidence="3" type="ORF">PPRIM_AZ9-3.1.T0660247</name>
</gene>
<evidence type="ECO:0000259" key="2">
    <source>
        <dbReference type="Pfam" id="PF09458"/>
    </source>
</evidence>
<accession>A0A8S1MRG1</accession>
<organism evidence="3 4">
    <name type="scientific">Paramecium primaurelia</name>
    <dbReference type="NCBI Taxonomy" id="5886"/>
    <lineage>
        <taxon>Eukaryota</taxon>
        <taxon>Sar</taxon>
        <taxon>Alveolata</taxon>
        <taxon>Ciliophora</taxon>
        <taxon>Intramacronucleata</taxon>
        <taxon>Oligohymenophorea</taxon>
        <taxon>Peniculida</taxon>
        <taxon>Parameciidae</taxon>
        <taxon>Paramecium</taxon>
    </lineage>
</organism>
<feature type="signal peptide" evidence="1">
    <location>
        <begin position="1"/>
        <end position="15"/>
    </location>
</feature>
<evidence type="ECO:0000256" key="1">
    <source>
        <dbReference type="SAM" id="SignalP"/>
    </source>
</evidence>
<evidence type="ECO:0000313" key="3">
    <source>
        <dbReference type="EMBL" id="CAD8081942.1"/>
    </source>
</evidence>
<dbReference type="GO" id="GO:0007155">
    <property type="term" value="P:cell adhesion"/>
    <property type="evidence" value="ECO:0007669"/>
    <property type="project" value="InterPro"/>
</dbReference>
<keyword evidence="4" id="KW-1185">Reference proteome</keyword>
<feature type="domain" description="H-type lectin" evidence="2">
    <location>
        <begin position="50"/>
        <end position="114"/>
    </location>
</feature>
<dbReference type="AlphaFoldDB" id="A0A8S1MRG1"/>
<dbReference type="GO" id="GO:0030246">
    <property type="term" value="F:carbohydrate binding"/>
    <property type="evidence" value="ECO:0007669"/>
    <property type="project" value="InterPro"/>
</dbReference>
<keyword evidence="1" id="KW-0732">Signal</keyword>
<dbReference type="EMBL" id="CAJJDM010000068">
    <property type="protein sequence ID" value="CAD8081942.1"/>
    <property type="molecule type" value="Genomic_DNA"/>
</dbReference>
<name>A0A8S1MRG1_PARPR</name>
<dbReference type="Pfam" id="PF09458">
    <property type="entry name" value="H_lectin"/>
    <property type="match status" value="1"/>
</dbReference>
<evidence type="ECO:0000313" key="4">
    <source>
        <dbReference type="Proteomes" id="UP000688137"/>
    </source>
</evidence>
<feature type="chain" id="PRO_5035863399" description="H-type lectin domain-containing protein" evidence="1">
    <location>
        <begin position="16"/>
        <end position="482"/>
    </location>
</feature>
<reference evidence="3" key="1">
    <citation type="submission" date="2021-01" db="EMBL/GenBank/DDBJ databases">
        <authorList>
            <consortium name="Genoscope - CEA"/>
            <person name="William W."/>
        </authorList>
    </citation>
    <scope>NUCLEOTIDE SEQUENCE</scope>
</reference>
<protein>
    <recommendedName>
        <fullName evidence="2">H-type lectin domain-containing protein</fullName>
    </recommendedName>
</protein>
<sequence length="482" mass="55762">MKAIFLISLFTLVLNFRHPQYDTGFKVIVSSYTGHILESQSAVPRQIVHDIQFSKVFEIAPQIFIQPSLLDWSTGTPNGFIERVSFITTKGFKISGIAVTPSPIYTLYFYWLAINDNRVSIIIFDTWDLLELTTGTGQREVPFKIEHNLKDVTNGIISLTGIKHSAYNPIVELKIGQITSQFVTISVGSYSLSKLEYIRFNILLGTDQSLWASSQFALINAPNHPFVSRPHSYYSLYMKIDFPSGFDNYQLIPLVTFRGYDAERSYNFRLVFADVLLNTKLQFTLATWADSIIYGVHYQAGIYLFDSNYKIFDQNCAELFSECNFQGDSFIVCDQIPNLLVQGWSKLIKSVTVPNFKNIFLFKMENIQVRKQLQLKTRNAWNQQMFYQPNLNRYHPSQKSSSQIQIIAQMLNFTVNVIIKGLCFKQQKENNQNFQERFLLKFNLWRFVQIQLQSLKTQSILEQQSKNLLLHNLAQIVIKLIK</sequence>
<dbReference type="InterPro" id="IPR019019">
    <property type="entry name" value="H-type_lectin_domain"/>
</dbReference>
<dbReference type="Proteomes" id="UP000688137">
    <property type="component" value="Unassembled WGS sequence"/>
</dbReference>